<reference evidence="2 3" key="2">
    <citation type="submission" date="2024-07" db="EMBL/GenBank/DDBJ databases">
        <authorList>
            <person name="Akdeniz Z."/>
        </authorList>
    </citation>
    <scope>NUCLEOTIDE SEQUENCE [LARGE SCALE GENOMIC DNA]</scope>
</reference>
<proteinExistence type="predicted"/>
<organism evidence="1">
    <name type="scientific">Hexamita inflata</name>
    <dbReference type="NCBI Taxonomy" id="28002"/>
    <lineage>
        <taxon>Eukaryota</taxon>
        <taxon>Metamonada</taxon>
        <taxon>Diplomonadida</taxon>
        <taxon>Hexamitidae</taxon>
        <taxon>Hexamitinae</taxon>
        <taxon>Hexamita</taxon>
    </lineage>
</organism>
<evidence type="ECO:0000313" key="3">
    <source>
        <dbReference type="Proteomes" id="UP001642409"/>
    </source>
</evidence>
<dbReference type="EMBL" id="CAXDID020000324">
    <property type="protein sequence ID" value="CAL6077191.1"/>
    <property type="molecule type" value="Genomic_DNA"/>
</dbReference>
<comment type="caution">
    <text evidence="1">The sequence shown here is derived from an EMBL/GenBank/DDBJ whole genome shotgun (WGS) entry which is preliminary data.</text>
</comment>
<protein>
    <submittedName>
        <fullName evidence="2">Hypothetical_protein</fullName>
    </submittedName>
</protein>
<dbReference type="Proteomes" id="UP001642409">
    <property type="component" value="Unassembled WGS sequence"/>
</dbReference>
<keyword evidence="3" id="KW-1185">Reference proteome</keyword>
<dbReference type="AlphaFoldDB" id="A0AA86URT2"/>
<accession>A0AA86URT2</accession>
<gene>
    <name evidence="1" type="ORF">HINF_LOCUS53189</name>
    <name evidence="2" type="ORF">HINF_LOCUS58076</name>
</gene>
<name>A0AA86URT2_9EUKA</name>
<dbReference type="EMBL" id="CATOUU010000991">
    <property type="protein sequence ID" value="CAI9965544.1"/>
    <property type="molecule type" value="Genomic_DNA"/>
</dbReference>
<reference evidence="1" key="1">
    <citation type="submission" date="2023-06" db="EMBL/GenBank/DDBJ databases">
        <authorList>
            <person name="Kurt Z."/>
        </authorList>
    </citation>
    <scope>NUCLEOTIDE SEQUENCE</scope>
</reference>
<evidence type="ECO:0000313" key="2">
    <source>
        <dbReference type="EMBL" id="CAL6077191.1"/>
    </source>
</evidence>
<evidence type="ECO:0000313" key="1">
    <source>
        <dbReference type="EMBL" id="CAI9965544.1"/>
    </source>
</evidence>
<sequence length="107" mass="12374">MFISLTNSNNQVQVHLDPRFLLTSLIQLYIYSYFYSHPFYQIYDLYIQSPRRKRSSGSDVEGRQVWQGKPKASGRTRVAVVCIQIGTSKHNPPANSGQFLVRFCFPL</sequence>